<dbReference type="RefSeq" id="WP_103964429.1">
    <property type="nucleotide sequence ID" value="NZ_FNVT01000037.1"/>
</dbReference>
<evidence type="ECO:0000313" key="4">
    <source>
        <dbReference type="Proteomes" id="UP000236732"/>
    </source>
</evidence>
<sequence>MVHPGPRSRTRDLLRELYGPGKSRYEQQSDPHLIATRDPFEPDPARTDATLDDLATHLNRPAEHYARPLHRYVWHCTALTARHDRPLTDTTWAQIAARLLDAAGIAPLGDLEACRWIALRHAHDHIHLVATLARQDGRIPEMHGNWYRMRETCDRIEAELGLLPAQASRT</sequence>
<proteinExistence type="predicted"/>
<dbReference type="AlphaFoldDB" id="A0A1H6F2K9"/>
<evidence type="ECO:0000259" key="2">
    <source>
        <dbReference type="Pfam" id="PF03432"/>
    </source>
</evidence>
<feature type="domain" description="MobA/VirD2-like nuclease" evidence="2">
    <location>
        <begin position="51"/>
        <end position="162"/>
    </location>
</feature>
<name>A0A1H6F2K9_9ACTN</name>
<evidence type="ECO:0000256" key="1">
    <source>
        <dbReference type="SAM" id="MobiDB-lite"/>
    </source>
</evidence>
<dbReference type="Pfam" id="PF03432">
    <property type="entry name" value="Relaxase"/>
    <property type="match status" value="1"/>
</dbReference>
<feature type="region of interest" description="Disordered" evidence="1">
    <location>
        <begin position="1"/>
        <end position="48"/>
    </location>
</feature>
<accession>A0A1H6F2K9</accession>
<dbReference type="EMBL" id="FNVT01000037">
    <property type="protein sequence ID" value="SEH03449.1"/>
    <property type="molecule type" value="Genomic_DNA"/>
</dbReference>
<dbReference type="Proteomes" id="UP000236732">
    <property type="component" value="Unassembled WGS sequence"/>
</dbReference>
<organism evidence="3 4">
    <name type="scientific">Nonomuraea solani</name>
    <dbReference type="NCBI Taxonomy" id="1144553"/>
    <lineage>
        <taxon>Bacteria</taxon>
        <taxon>Bacillati</taxon>
        <taxon>Actinomycetota</taxon>
        <taxon>Actinomycetes</taxon>
        <taxon>Streptosporangiales</taxon>
        <taxon>Streptosporangiaceae</taxon>
        <taxon>Nonomuraea</taxon>
    </lineage>
</organism>
<evidence type="ECO:0000313" key="3">
    <source>
        <dbReference type="EMBL" id="SEH03449.1"/>
    </source>
</evidence>
<keyword evidence="4" id="KW-1185">Reference proteome</keyword>
<gene>
    <name evidence="3" type="ORF">SAMN05444920_1379</name>
</gene>
<reference evidence="3 4" key="1">
    <citation type="submission" date="2016-10" db="EMBL/GenBank/DDBJ databases">
        <authorList>
            <person name="de Groot N.N."/>
        </authorList>
    </citation>
    <scope>NUCLEOTIDE SEQUENCE [LARGE SCALE GENOMIC DNA]</scope>
    <source>
        <strain evidence="3 4">CGMCC 4.7037</strain>
    </source>
</reference>
<dbReference type="InterPro" id="IPR005094">
    <property type="entry name" value="Endonuclease_MobA/VirD2"/>
</dbReference>
<protein>
    <recommendedName>
        <fullName evidence="2">MobA/VirD2-like nuclease domain-containing protein</fullName>
    </recommendedName>
</protein>